<feature type="compositionally biased region" description="Pro residues" evidence="1">
    <location>
        <begin position="351"/>
        <end position="363"/>
    </location>
</feature>
<reference evidence="2" key="1">
    <citation type="submission" date="2020-11" db="EMBL/GenBank/DDBJ databases">
        <authorList>
            <consortium name="DOE Joint Genome Institute"/>
            <person name="Ahrendt S."/>
            <person name="Riley R."/>
            <person name="Andreopoulos W."/>
            <person name="Labutti K."/>
            <person name="Pangilinan J."/>
            <person name="Ruiz-Duenas F.J."/>
            <person name="Barrasa J.M."/>
            <person name="Sanchez-Garcia M."/>
            <person name="Camarero S."/>
            <person name="Miyauchi S."/>
            <person name="Serrano A."/>
            <person name="Linde D."/>
            <person name="Babiker R."/>
            <person name="Drula E."/>
            <person name="Ayuso-Fernandez I."/>
            <person name="Pacheco R."/>
            <person name="Padilla G."/>
            <person name="Ferreira P."/>
            <person name="Barriuso J."/>
            <person name="Kellner H."/>
            <person name="Castanera R."/>
            <person name="Alfaro M."/>
            <person name="Ramirez L."/>
            <person name="Pisabarro A.G."/>
            <person name="Kuo A."/>
            <person name="Tritt A."/>
            <person name="Lipzen A."/>
            <person name="He G."/>
            <person name="Yan M."/>
            <person name="Ng V."/>
            <person name="Cullen D."/>
            <person name="Martin F."/>
            <person name="Rosso M.-N."/>
            <person name="Henrissat B."/>
            <person name="Hibbett D."/>
            <person name="Martinez A.T."/>
            <person name="Grigoriev I.V."/>
        </authorList>
    </citation>
    <scope>NUCLEOTIDE SEQUENCE</scope>
    <source>
        <strain evidence="2">MF-IS2</strain>
    </source>
</reference>
<evidence type="ECO:0000256" key="1">
    <source>
        <dbReference type="SAM" id="MobiDB-lite"/>
    </source>
</evidence>
<feature type="compositionally biased region" description="Basic and acidic residues" evidence="1">
    <location>
        <begin position="227"/>
        <end position="239"/>
    </location>
</feature>
<feature type="region of interest" description="Disordered" evidence="1">
    <location>
        <begin position="34"/>
        <end position="86"/>
    </location>
</feature>
<dbReference type="OrthoDB" id="2980827at2759"/>
<feature type="region of interest" description="Disordered" evidence="1">
    <location>
        <begin position="216"/>
        <end position="239"/>
    </location>
</feature>
<evidence type="ECO:0000313" key="2">
    <source>
        <dbReference type="EMBL" id="KAF9450032.1"/>
    </source>
</evidence>
<sequence length="670" mass="72366">MACRIPWNPSFLREPHHHYQDATMKYGSCTFFTYDDPPAPQEPPQHHTPLPPPRSRAGSSFNHRPSSSGSNNSTSTQSTSPAQSPILRPHAHKMRTKCMNDSLPSAQKPERSAGALLQPAITSNEGTIGTNHLVTKDKSGTTISISLPHIDNHASFNTSFKDAILAQIAALHVGASGGEWAPTQSDVEGKSFGEGKIPSNTTTMEWTGSPACSDTLTGSAGPQAKFSMDRRRSEVEADGRSMISSLLDAYCRSDMGDASEDETESLWGTDDSSITLADDRDFEGPGSSSARPASSNIPQRRPKPASLIITSSFDWEEETTGVGLPAAPQTAPATKHTRPLPPLPASQRPIRPLPRPPQPPPYTSPVYSTPPSASSIPPTQSTFPTPRIPATPSLPSINTTSFISTASSTSSLDAYSTQSSTSKRPLLTPLLTVSACSSGNPSPLTPDIPFPPSPMTAKRHQASKLSKMLGEAIPPELVYGRPRPLPNHIAVTNPKPVNNNLNLAAKDPYTPPAPISRDAQMLAARLRARSDRPQPIYIQDDASEEFGDTDDGEEDEESTSECAEGGSNVSYTGIKVNIPVGENLEDQTYLSPASSRKACSVLASPTDSSLEDYELDDMEEAHIGWALQNVITYEVASRVKRTSRMWVLERNGEKWEEEDYNNVRKALRQL</sequence>
<feature type="region of interest" description="Disordered" evidence="1">
    <location>
        <begin position="255"/>
        <end position="305"/>
    </location>
</feature>
<feature type="region of interest" description="Disordered" evidence="1">
    <location>
        <begin position="536"/>
        <end position="568"/>
    </location>
</feature>
<feature type="compositionally biased region" description="Low complexity" evidence="1">
    <location>
        <begin position="284"/>
        <end position="295"/>
    </location>
</feature>
<accession>A0A9P5XER8</accession>
<protein>
    <submittedName>
        <fullName evidence="2">Uncharacterized protein</fullName>
    </submittedName>
</protein>
<feature type="compositionally biased region" description="Low complexity" evidence="1">
    <location>
        <begin position="65"/>
        <end position="85"/>
    </location>
</feature>
<gene>
    <name evidence="2" type="ORF">P691DRAFT_758549</name>
</gene>
<organism evidence="2 3">
    <name type="scientific">Macrolepiota fuliginosa MF-IS2</name>
    <dbReference type="NCBI Taxonomy" id="1400762"/>
    <lineage>
        <taxon>Eukaryota</taxon>
        <taxon>Fungi</taxon>
        <taxon>Dikarya</taxon>
        <taxon>Basidiomycota</taxon>
        <taxon>Agaricomycotina</taxon>
        <taxon>Agaricomycetes</taxon>
        <taxon>Agaricomycetidae</taxon>
        <taxon>Agaricales</taxon>
        <taxon>Agaricineae</taxon>
        <taxon>Agaricaceae</taxon>
        <taxon>Macrolepiota</taxon>
    </lineage>
</organism>
<dbReference type="EMBL" id="MU151114">
    <property type="protein sequence ID" value="KAF9450032.1"/>
    <property type="molecule type" value="Genomic_DNA"/>
</dbReference>
<feature type="region of interest" description="Disordered" evidence="1">
    <location>
        <begin position="319"/>
        <end position="396"/>
    </location>
</feature>
<name>A0A9P5XER8_9AGAR</name>
<evidence type="ECO:0000313" key="3">
    <source>
        <dbReference type="Proteomes" id="UP000807342"/>
    </source>
</evidence>
<dbReference type="Proteomes" id="UP000807342">
    <property type="component" value="Unassembled WGS sequence"/>
</dbReference>
<dbReference type="AlphaFoldDB" id="A0A9P5XER8"/>
<feature type="compositionally biased region" description="Low complexity" evidence="1">
    <location>
        <begin position="364"/>
        <end position="382"/>
    </location>
</feature>
<proteinExistence type="predicted"/>
<comment type="caution">
    <text evidence="2">The sequence shown here is derived from an EMBL/GenBank/DDBJ whole genome shotgun (WGS) entry which is preliminary data.</text>
</comment>
<keyword evidence="3" id="KW-1185">Reference proteome</keyword>
<feature type="compositionally biased region" description="Acidic residues" evidence="1">
    <location>
        <begin position="541"/>
        <end position="559"/>
    </location>
</feature>